<proteinExistence type="predicted"/>
<evidence type="ECO:0000313" key="1">
    <source>
        <dbReference type="EMBL" id="ENO16195.1"/>
    </source>
</evidence>
<name>N6W0Z5_9GAMM</name>
<keyword evidence="2" id="KW-1185">Reference proteome</keyword>
<dbReference type="HOGENOM" id="CLU_2508820_0_0_6"/>
<accession>N6W0Z5</accession>
<organism evidence="1 2">
    <name type="scientific">Marinobacter nanhaiticus D15-8W</name>
    <dbReference type="NCBI Taxonomy" id="626887"/>
    <lineage>
        <taxon>Bacteria</taxon>
        <taxon>Pseudomonadati</taxon>
        <taxon>Pseudomonadota</taxon>
        <taxon>Gammaproteobacteria</taxon>
        <taxon>Pseudomonadales</taxon>
        <taxon>Marinobacteraceae</taxon>
        <taxon>Marinobacter</taxon>
    </lineage>
</organism>
<sequence>MIEQHLRDSIHIPRGFDLVSIEADIDPEHITSCETERFELRDPEGYRVRSYSAWMMDDSFFGYFEYDADGVLLDRKTMGFYAATS</sequence>
<dbReference type="AlphaFoldDB" id="N6W0Z5"/>
<evidence type="ECO:0000313" key="2">
    <source>
        <dbReference type="Proteomes" id="UP000013165"/>
    </source>
</evidence>
<dbReference type="Proteomes" id="UP000013165">
    <property type="component" value="Unassembled WGS sequence"/>
</dbReference>
<gene>
    <name evidence="1" type="ORF">J057_12601</name>
</gene>
<dbReference type="PATRIC" id="fig|626887.3.peg.2526"/>
<dbReference type="OrthoDB" id="6369669at2"/>
<comment type="caution">
    <text evidence="1">The sequence shown here is derived from an EMBL/GenBank/DDBJ whole genome shotgun (WGS) entry which is preliminary data.</text>
</comment>
<dbReference type="EMBL" id="APLQ01000011">
    <property type="protein sequence ID" value="ENO16195.1"/>
    <property type="molecule type" value="Genomic_DNA"/>
</dbReference>
<dbReference type="RefSeq" id="WP_004580481.1">
    <property type="nucleotide sequence ID" value="NZ_AP028878.1"/>
</dbReference>
<reference evidence="1 2" key="1">
    <citation type="journal article" date="2013" name="Genome Announc.">
        <title>Genome Sequence of the Polycyclic Aromatic Hydrocarbon-Degrading Bacterium Strain Marinobacter nanhaiticus D15-8WT.</title>
        <authorList>
            <person name="Cui Z."/>
            <person name="Gao W."/>
            <person name="Li Q."/>
            <person name="Xu G."/>
            <person name="Zheng L."/>
        </authorList>
    </citation>
    <scope>NUCLEOTIDE SEQUENCE [LARGE SCALE GENOMIC DNA]</scope>
    <source>
        <strain evidence="1 2">D15-8W</strain>
    </source>
</reference>
<protein>
    <submittedName>
        <fullName evidence="1">Uncharacterized protein</fullName>
    </submittedName>
</protein>